<keyword evidence="1" id="KW-1133">Transmembrane helix</keyword>
<organism evidence="2 3">
    <name type="scientific">Vibrio diazotrophicus</name>
    <dbReference type="NCBI Taxonomy" id="685"/>
    <lineage>
        <taxon>Bacteria</taxon>
        <taxon>Pseudomonadati</taxon>
        <taxon>Pseudomonadota</taxon>
        <taxon>Gammaproteobacteria</taxon>
        <taxon>Vibrionales</taxon>
        <taxon>Vibrionaceae</taxon>
        <taxon>Vibrio</taxon>
    </lineage>
</organism>
<comment type="caution">
    <text evidence="2">The sequence shown here is derived from an EMBL/GenBank/DDBJ whole genome shotgun (WGS) entry which is preliminary data.</text>
</comment>
<feature type="transmembrane region" description="Helical" evidence="1">
    <location>
        <begin position="12"/>
        <end position="32"/>
    </location>
</feature>
<accession>A0A2J8I6Q3</accession>
<dbReference type="AlphaFoldDB" id="A0A2J8I6Q3"/>
<gene>
    <name evidence="2" type="ORF">C1N32_04095</name>
</gene>
<proteinExistence type="predicted"/>
<dbReference type="EMBL" id="POSK01000002">
    <property type="protein sequence ID" value="PNI06188.1"/>
    <property type="molecule type" value="Genomic_DNA"/>
</dbReference>
<dbReference type="RefSeq" id="WP_102965476.1">
    <property type="nucleotide sequence ID" value="NZ_POSK01000002.1"/>
</dbReference>
<name>A0A2J8I6Q3_VIBDI</name>
<evidence type="ECO:0000256" key="1">
    <source>
        <dbReference type="SAM" id="Phobius"/>
    </source>
</evidence>
<evidence type="ECO:0000313" key="3">
    <source>
        <dbReference type="Proteomes" id="UP000236449"/>
    </source>
</evidence>
<keyword evidence="1" id="KW-0812">Transmembrane</keyword>
<dbReference type="OrthoDB" id="5892503at2"/>
<dbReference type="Proteomes" id="UP000236449">
    <property type="component" value="Unassembled WGS sequence"/>
</dbReference>
<evidence type="ECO:0000313" key="2">
    <source>
        <dbReference type="EMBL" id="PNI06188.1"/>
    </source>
</evidence>
<sequence length="83" mass="9304">MGMTLDPGWVNAVLAFGTFVTLILSLLIGYLFRLSKELGEYKTHVAETYATKDDVKELGDRIERSMVKEFDRIHALLLGKDAA</sequence>
<protein>
    <submittedName>
        <fullName evidence="2">Uncharacterized protein</fullName>
    </submittedName>
</protein>
<reference evidence="2 3" key="1">
    <citation type="submission" date="2018-01" db="EMBL/GenBank/DDBJ databases">
        <title>Draft genome sequences of six Vibrio diazotrophicus strains isolated from deep-sea sediments of the Baltic Sea.</title>
        <authorList>
            <person name="Castillo D."/>
            <person name="Vandieken V."/>
            <person name="Chiang O."/>
            <person name="Middelboe M."/>
        </authorList>
    </citation>
    <scope>NUCLEOTIDE SEQUENCE [LARGE SCALE GENOMIC DNA]</scope>
    <source>
        <strain evidence="2 3">60.27F</strain>
    </source>
</reference>
<keyword evidence="1" id="KW-0472">Membrane</keyword>